<evidence type="ECO:0000313" key="3">
    <source>
        <dbReference type="Proteomes" id="UP000002762"/>
    </source>
</evidence>
<dbReference type="RefSeq" id="XP_008596042.1">
    <property type="nucleotide sequence ID" value="XM_008597820.1"/>
</dbReference>
<dbReference type="InterPro" id="IPR016161">
    <property type="entry name" value="Ald_DH/histidinol_DH"/>
</dbReference>
<dbReference type="GeneID" id="19885735"/>
<dbReference type="Gene3D" id="3.40.309.10">
    <property type="entry name" value="Aldehyde Dehydrogenase, Chain A, domain 2"/>
    <property type="match status" value="1"/>
</dbReference>
<dbReference type="AlphaFoldDB" id="J5K3U7"/>
<dbReference type="SUPFAM" id="SSF53720">
    <property type="entry name" value="ALDH-like"/>
    <property type="match status" value="1"/>
</dbReference>
<dbReference type="Pfam" id="PF00171">
    <property type="entry name" value="Aldedh"/>
    <property type="match status" value="1"/>
</dbReference>
<dbReference type="HOGENOM" id="CLU_2527114_0_0_1"/>
<gene>
    <name evidence="2" type="ORF">BBA_02723</name>
</gene>
<evidence type="ECO:0000313" key="2">
    <source>
        <dbReference type="EMBL" id="EJP68721.1"/>
    </source>
</evidence>
<evidence type="ECO:0000259" key="1">
    <source>
        <dbReference type="Pfam" id="PF00171"/>
    </source>
</evidence>
<accession>J5K3U7</accession>
<name>J5K3U7_BEAB2</name>
<reference evidence="2 3" key="1">
    <citation type="journal article" date="2012" name="Sci. Rep.">
        <title>Genomic perspectives on the evolution of fungal entomopathogenicity in Beauveria bassiana.</title>
        <authorList>
            <person name="Xiao G."/>
            <person name="Ying S.H."/>
            <person name="Zheng P."/>
            <person name="Wang Z.L."/>
            <person name="Zhang S."/>
            <person name="Xie X.Q."/>
            <person name="Shang Y."/>
            <person name="St Leger R.J."/>
            <person name="Zhao G.P."/>
            <person name="Wang C."/>
            <person name="Feng M.G."/>
        </authorList>
    </citation>
    <scope>NUCLEOTIDE SEQUENCE [LARGE SCALE GENOMIC DNA]</scope>
    <source>
        <strain evidence="2 3">ARSEF 2860</strain>
    </source>
</reference>
<dbReference type="InterPro" id="IPR015590">
    <property type="entry name" value="Aldehyde_DH_dom"/>
</dbReference>
<feature type="domain" description="Aldehyde dehydrogenase" evidence="1">
    <location>
        <begin position="26"/>
        <end position="60"/>
    </location>
</feature>
<dbReference type="Proteomes" id="UP000002762">
    <property type="component" value="Unassembled WGS sequence"/>
</dbReference>
<sequence length="84" mass="8603">MPDGGTAIVCCGMGSKTPGNGKKSAVDATLKAMAFGSFIGRGQICAASTRMLVHNSILDEKGPVISAKKFQTTETLVLSALADE</sequence>
<proteinExistence type="predicted"/>
<organism evidence="2 3">
    <name type="scientific">Beauveria bassiana (strain ARSEF 2860)</name>
    <name type="common">White muscardine disease fungus</name>
    <name type="synonym">Tritirachium shiotae</name>
    <dbReference type="NCBI Taxonomy" id="655819"/>
    <lineage>
        <taxon>Eukaryota</taxon>
        <taxon>Fungi</taxon>
        <taxon>Dikarya</taxon>
        <taxon>Ascomycota</taxon>
        <taxon>Pezizomycotina</taxon>
        <taxon>Sordariomycetes</taxon>
        <taxon>Hypocreomycetidae</taxon>
        <taxon>Hypocreales</taxon>
        <taxon>Cordycipitaceae</taxon>
        <taxon>Beauveria</taxon>
    </lineage>
</organism>
<keyword evidence="3" id="KW-1185">Reference proteome</keyword>
<dbReference type="EMBL" id="JH725154">
    <property type="protein sequence ID" value="EJP68721.1"/>
    <property type="molecule type" value="Genomic_DNA"/>
</dbReference>
<dbReference type="InterPro" id="IPR016163">
    <property type="entry name" value="Ald_DH_C"/>
</dbReference>
<dbReference type="GO" id="GO:0016620">
    <property type="term" value="F:oxidoreductase activity, acting on the aldehyde or oxo group of donors, NAD or NADP as acceptor"/>
    <property type="evidence" value="ECO:0007669"/>
    <property type="project" value="InterPro"/>
</dbReference>
<protein>
    <recommendedName>
        <fullName evidence="1">Aldehyde dehydrogenase domain-containing protein</fullName>
    </recommendedName>
</protein>
<dbReference type="InParanoid" id="J5K3U7"/>